<dbReference type="Pfam" id="PF13568">
    <property type="entry name" value="OMP_b-brl_2"/>
    <property type="match status" value="1"/>
</dbReference>
<accession>A0A9D9IAA1</accession>
<evidence type="ECO:0000313" key="2">
    <source>
        <dbReference type="EMBL" id="MBO8468899.1"/>
    </source>
</evidence>
<reference evidence="2" key="1">
    <citation type="submission" date="2020-10" db="EMBL/GenBank/DDBJ databases">
        <authorList>
            <person name="Gilroy R."/>
        </authorList>
    </citation>
    <scope>NUCLEOTIDE SEQUENCE</scope>
    <source>
        <strain evidence="2">14700</strain>
    </source>
</reference>
<dbReference type="InterPro" id="IPR011250">
    <property type="entry name" value="OMP/PagP_B-barrel"/>
</dbReference>
<comment type="caution">
    <text evidence="2">The sequence shown here is derived from an EMBL/GenBank/DDBJ whole genome shotgun (WGS) entry which is preliminary data.</text>
</comment>
<proteinExistence type="predicted"/>
<dbReference type="Proteomes" id="UP000810292">
    <property type="component" value="Unassembled WGS sequence"/>
</dbReference>
<reference evidence="2" key="2">
    <citation type="journal article" date="2021" name="PeerJ">
        <title>Extensive microbial diversity within the chicken gut microbiome revealed by metagenomics and culture.</title>
        <authorList>
            <person name="Gilroy R."/>
            <person name="Ravi A."/>
            <person name="Getino M."/>
            <person name="Pursley I."/>
            <person name="Horton D.L."/>
            <person name="Alikhan N.F."/>
            <person name="Baker D."/>
            <person name="Gharbi K."/>
            <person name="Hall N."/>
            <person name="Watson M."/>
            <person name="Adriaenssens E.M."/>
            <person name="Foster-Nyarko E."/>
            <person name="Jarju S."/>
            <person name="Secka A."/>
            <person name="Antonio M."/>
            <person name="Oren A."/>
            <person name="Chaudhuri R.R."/>
            <person name="La Ragione R."/>
            <person name="Hildebrand F."/>
            <person name="Pallen M.J."/>
        </authorList>
    </citation>
    <scope>NUCLEOTIDE SEQUENCE</scope>
    <source>
        <strain evidence="2">14700</strain>
    </source>
</reference>
<dbReference type="AlphaFoldDB" id="A0A9D9IAA1"/>
<evidence type="ECO:0000313" key="3">
    <source>
        <dbReference type="Proteomes" id="UP000810292"/>
    </source>
</evidence>
<dbReference type="SUPFAM" id="SSF56925">
    <property type="entry name" value="OMPA-like"/>
    <property type="match status" value="1"/>
</dbReference>
<gene>
    <name evidence="2" type="ORF">IAA72_03845</name>
</gene>
<dbReference type="Gene3D" id="2.40.160.20">
    <property type="match status" value="1"/>
</dbReference>
<protein>
    <submittedName>
        <fullName evidence="2">Outer membrane beta-barrel protein</fullName>
    </submittedName>
</protein>
<dbReference type="EMBL" id="JADIMF010000061">
    <property type="protein sequence ID" value="MBO8468899.1"/>
    <property type="molecule type" value="Genomic_DNA"/>
</dbReference>
<name>A0A9D9IAA1_9SPIO</name>
<sequence length="224" mass="24571">MKRLLVLGILLSALCSLSASWYIGGEAGYNHSFVSSATRFPSTEMKGFSGFDLLFIAGYELTDCISFESGIRYSMKNMHYSKEDVDNLTVMHNFLELPLSVSFSFGSDRVRGFVGGGGYIGIRFLQAVAGRTMLGSESLENMTSVPNSSYVFTFIDFNSGDNLFDAGLEAYAGVSYFLPSENNTEIYLKARYQHSLTSLSKGQKDNVDTYIDALSVDIGVRVGV</sequence>
<dbReference type="InterPro" id="IPR025665">
    <property type="entry name" value="Beta-barrel_OMP_2"/>
</dbReference>
<evidence type="ECO:0000259" key="1">
    <source>
        <dbReference type="Pfam" id="PF13568"/>
    </source>
</evidence>
<feature type="domain" description="Outer membrane protein beta-barrel" evidence="1">
    <location>
        <begin position="20"/>
        <end position="199"/>
    </location>
</feature>
<organism evidence="2 3">
    <name type="scientific">Candidatus Ornithospirochaeta stercoravium</name>
    <dbReference type="NCBI Taxonomy" id="2840897"/>
    <lineage>
        <taxon>Bacteria</taxon>
        <taxon>Pseudomonadati</taxon>
        <taxon>Spirochaetota</taxon>
        <taxon>Spirochaetia</taxon>
        <taxon>Spirochaetales</taxon>
        <taxon>Spirochaetaceae</taxon>
        <taxon>Spirochaetaceae incertae sedis</taxon>
        <taxon>Candidatus Ornithospirochaeta</taxon>
    </lineage>
</organism>